<feature type="chain" id="PRO_5047326156" evidence="2">
    <location>
        <begin position="21"/>
        <end position="133"/>
    </location>
</feature>
<evidence type="ECO:0000313" key="4">
    <source>
        <dbReference type="Proteomes" id="UP001338125"/>
    </source>
</evidence>
<comment type="similarity">
    <text evidence="1">Belongs to the tpcK family.</text>
</comment>
<sequence length="133" mass="15212">MKALYSAVLWAAFGARLLGAQSPPSVPPPNHVEVIVYPQDDTSEFNNDYYLNEQMPFISELWTPFGMRGYHVIQLSPSANYSILTEIFFDNAQQFHDAFDAHGDEILRRVQYFSNRDPIRWEGSVINVAGERV</sequence>
<dbReference type="SUPFAM" id="SSF54909">
    <property type="entry name" value="Dimeric alpha+beta barrel"/>
    <property type="match status" value="1"/>
</dbReference>
<reference evidence="3 4" key="1">
    <citation type="submission" date="2024-01" db="EMBL/GenBank/DDBJ databases">
        <title>Complete genome of Cladobotryum mycophilum ATHUM6906.</title>
        <authorList>
            <person name="Christinaki A.C."/>
            <person name="Myridakis A.I."/>
            <person name="Kouvelis V.N."/>
        </authorList>
    </citation>
    <scope>NUCLEOTIDE SEQUENCE [LARGE SCALE GENOMIC DNA]</scope>
    <source>
        <strain evidence="3 4">ATHUM6906</strain>
    </source>
</reference>
<name>A0ABR0SPQ3_9HYPO</name>
<keyword evidence="4" id="KW-1185">Reference proteome</keyword>
<keyword evidence="2" id="KW-0732">Signal</keyword>
<evidence type="ECO:0000256" key="1">
    <source>
        <dbReference type="ARBA" id="ARBA00005986"/>
    </source>
</evidence>
<accession>A0ABR0SPQ3</accession>
<organism evidence="3 4">
    <name type="scientific">Cladobotryum mycophilum</name>
    <dbReference type="NCBI Taxonomy" id="491253"/>
    <lineage>
        <taxon>Eukaryota</taxon>
        <taxon>Fungi</taxon>
        <taxon>Dikarya</taxon>
        <taxon>Ascomycota</taxon>
        <taxon>Pezizomycotina</taxon>
        <taxon>Sordariomycetes</taxon>
        <taxon>Hypocreomycetidae</taxon>
        <taxon>Hypocreales</taxon>
        <taxon>Hypocreaceae</taxon>
        <taxon>Cladobotryum</taxon>
    </lineage>
</organism>
<evidence type="ECO:0000313" key="3">
    <source>
        <dbReference type="EMBL" id="KAK5994167.1"/>
    </source>
</evidence>
<dbReference type="Proteomes" id="UP001338125">
    <property type="component" value="Unassembled WGS sequence"/>
</dbReference>
<comment type="caution">
    <text evidence="3">The sequence shown here is derived from an EMBL/GenBank/DDBJ whole genome shotgun (WGS) entry which is preliminary data.</text>
</comment>
<dbReference type="NCBIfam" id="TIGR02118">
    <property type="entry name" value="EthD family reductase"/>
    <property type="match status" value="1"/>
</dbReference>
<dbReference type="Gene3D" id="3.30.70.100">
    <property type="match status" value="1"/>
</dbReference>
<dbReference type="InterPro" id="IPR009799">
    <property type="entry name" value="EthD_dom"/>
</dbReference>
<proteinExistence type="inferred from homology"/>
<feature type="signal peptide" evidence="2">
    <location>
        <begin position="1"/>
        <end position="20"/>
    </location>
</feature>
<dbReference type="PANTHER" id="PTHR40260:SF2">
    <property type="entry name" value="BLR8190 PROTEIN"/>
    <property type="match status" value="1"/>
</dbReference>
<dbReference type="EMBL" id="JAVFKD010000012">
    <property type="protein sequence ID" value="KAK5994167.1"/>
    <property type="molecule type" value="Genomic_DNA"/>
</dbReference>
<protein>
    <submittedName>
        <fullName evidence="3">Uncharacterized protein</fullName>
    </submittedName>
</protein>
<gene>
    <name evidence="3" type="ORF">PT974_07609</name>
</gene>
<evidence type="ECO:0000256" key="2">
    <source>
        <dbReference type="SAM" id="SignalP"/>
    </source>
</evidence>
<dbReference type="InterPro" id="IPR011008">
    <property type="entry name" value="Dimeric_a/b-barrel"/>
</dbReference>
<dbReference type="PANTHER" id="PTHR40260">
    <property type="entry name" value="BLR8190 PROTEIN"/>
    <property type="match status" value="1"/>
</dbReference>